<dbReference type="InterPro" id="IPR036388">
    <property type="entry name" value="WH-like_DNA-bd_sf"/>
</dbReference>
<dbReference type="Gene3D" id="1.10.10.10">
    <property type="entry name" value="Winged helix-like DNA-binding domain superfamily/Winged helix DNA-binding domain"/>
    <property type="match status" value="1"/>
</dbReference>
<keyword evidence="6" id="KW-0804">Transcription</keyword>
<evidence type="ECO:0000259" key="8">
    <source>
        <dbReference type="PROSITE" id="PS50931"/>
    </source>
</evidence>
<dbReference type="GO" id="GO:0016757">
    <property type="term" value="F:glycosyltransferase activity"/>
    <property type="evidence" value="ECO:0007669"/>
    <property type="project" value="UniProtKB-KW"/>
</dbReference>
<dbReference type="NCBIfam" id="NF006564">
    <property type="entry name" value="PRK09071.1"/>
    <property type="match status" value="1"/>
</dbReference>
<keyword evidence="4" id="KW-0805">Transcription regulation</keyword>
<comment type="similarity">
    <text evidence="1">Belongs to the LysR transcriptional regulatory family.</text>
</comment>
<evidence type="ECO:0000313" key="9">
    <source>
        <dbReference type="EMBL" id="PTR13841.1"/>
    </source>
</evidence>
<dbReference type="AlphaFoldDB" id="A0A2T5JUJ0"/>
<keyword evidence="10" id="KW-1185">Reference proteome</keyword>
<comment type="caution">
    <text evidence="9">The sequence shown here is derived from an EMBL/GenBank/DDBJ whole genome shotgun (WGS) entry which is preliminary data.</text>
</comment>
<organism evidence="9 10">
    <name type="scientific">Cereibacter azotoformans</name>
    <dbReference type="NCBI Taxonomy" id="43057"/>
    <lineage>
        <taxon>Bacteria</taxon>
        <taxon>Pseudomonadati</taxon>
        <taxon>Pseudomonadota</taxon>
        <taxon>Alphaproteobacteria</taxon>
        <taxon>Rhodobacterales</taxon>
        <taxon>Paracoccaceae</taxon>
        <taxon>Cereibacter</taxon>
    </lineage>
</organism>
<dbReference type="InterPro" id="IPR036390">
    <property type="entry name" value="WH_DNA-bd_sf"/>
</dbReference>
<proteinExistence type="inferred from homology"/>
<feature type="domain" description="HTH lysR-type" evidence="8">
    <location>
        <begin position="35"/>
        <end position="90"/>
    </location>
</feature>
<evidence type="ECO:0000313" key="10">
    <source>
        <dbReference type="Proteomes" id="UP000244060"/>
    </source>
</evidence>
<keyword evidence="5" id="KW-0238">DNA-binding</keyword>
<dbReference type="InterPro" id="IPR036320">
    <property type="entry name" value="Glycosyl_Trfase_fam3_N_dom_sf"/>
</dbReference>
<dbReference type="PANTHER" id="PTHR30118:SF15">
    <property type="entry name" value="TRANSCRIPTIONAL REGULATORY PROTEIN"/>
    <property type="match status" value="1"/>
</dbReference>
<keyword evidence="3 9" id="KW-0808">Transferase</keyword>
<dbReference type="EMBL" id="QAOT01000019">
    <property type="protein sequence ID" value="PTR13841.1"/>
    <property type="molecule type" value="Genomic_DNA"/>
</dbReference>
<dbReference type="InterPro" id="IPR017459">
    <property type="entry name" value="Glycosyl_Trfase_fam3_N_dom"/>
</dbReference>
<feature type="region of interest" description="Disordered" evidence="7">
    <location>
        <begin position="1"/>
        <end position="23"/>
    </location>
</feature>
<evidence type="ECO:0000256" key="5">
    <source>
        <dbReference type="ARBA" id="ARBA00023125"/>
    </source>
</evidence>
<gene>
    <name evidence="9" type="ORF">C8J28_1196</name>
</gene>
<evidence type="ECO:0000256" key="6">
    <source>
        <dbReference type="ARBA" id="ARBA00023163"/>
    </source>
</evidence>
<dbReference type="Gene3D" id="3.40.1030.10">
    <property type="entry name" value="Nucleoside phosphorylase/phosphoribosyltransferase catalytic domain"/>
    <property type="match status" value="1"/>
</dbReference>
<dbReference type="Pfam" id="PF00126">
    <property type="entry name" value="HTH_1"/>
    <property type="match status" value="1"/>
</dbReference>
<accession>A0A2T5JUJ0</accession>
<name>A0A2T5JUJ0_9RHOB</name>
<evidence type="ECO:0000256" key="2">
    <source>
        <dbReference type="ARBA" id="ARBA00022676"/>
    </source>
</evidence>
<keyword evidence="2 9" id="KW-0328">Glycosyltransferase</keyword>
<dbReference type="Proteomes" id="UP000244060">
    <property type="component" value="Unassembled WGS sequence"/>
</dbReference>
<evidence type="ECO:0000256" key="7">
    <source>
        <dbReference type="SAM" id="MobiDB-lite"/>
    </source>
</evidence>
<dbReference type="OrthoDB" id="8455878at2"/>
<dbReference type="RefSeq" id="WP_108222126.1">
    <property type="nucleotide sequence ID" value="NZ_CP090024.1"/>
</dbReference>
<evidence type="ECO:0000256" key="3">
    <source>
        <dbReference type="ARBA" id="ARBA00022679"/>
    </source>
</evidence>
<dbReference type="Pfam" id="PF02885">
    <property type="entry name" value="Glycos_trans_3N"/>
    <property type="match status" value="1"/>
</dbReference>
<dbReference type="InterPro" id="IPR050389">
    <property type="entry name" value="LysR-type_TF"/>
</dbReference>
<dbReference type="Gene3D" id="1.20.970.10">
    <property type="entry name" value="Transferase, Pyrimidine Nucleoside Phosphorylase, Chain C"/>
    <property type="match status" value="1"/>
</dbReference>
<reference evidence="9 10" key="1">
    <citation type="submission" date="2018-04" db="EMBL/GenBank/DDBJ databases">
        <title>Genomic Encyclopedia of Type Strains, Phase III (KMG-III): the genomes of soil and plant-associated and newly described type strains.</title>
        <authorList>
            <person name="Whitman W."/>
        </authorList>
    </citation>
    <scope>NUCLEOTIDE SEQUENCE [LARGE SCALE GENOMIC DNA]</scope>
    <source>
        <strain evidence="9 10">KA25</strain>
    </source>
</reference>
<dbReference type="GO" id="GO:0003677">
    <property type="term" value="F:DNA binding"/>
    <property type="evidence" value="ECO:0007669"/>
    <property type="project" value="UniProtKB-KW"/>
</dbReference>
<dbReference type="SUPFAM" id="SSF52418">
    <property type="entry name" value="Nucleoside phosphorylase/phosphoribosyltransferase catalytic domain"/>
    <property type="match status" value="1"/>
</dbReference>
<dbReference type="SUPFAM" id="SSF47648">
    <property type="entry name" value="Nucleoside phosphorylase/phosphoribosyltransferase N-terminal domain"/>
    <property type="match status" value="1"/>
</dbReference>
<protein>
    <submittedName>
        <fullName evidence="9">Anthranilate phosphoribosyltransferase</fullName>
    </submittedName>
</protein>
<dbReference type="PANTHER" id="PTHR30118">
    <property type="entry name" value="HTH-TYPE TRANSCRIPTIONAL REGULATOR LEUO-RELATED"/>
    <property type="match status" value="1"/>
</dbReference>
<dbReference type="SUPFAM" id="SSF46785">
    <property type="entry name" value="Winged helix' DNA-binding domain"/>
    <property type="match status" value="1"/>
</dbReference>
<dbReference type="InterPro" id="IPR035902">
    <property type="entry name" value="Nuc_phospho_transferase"/>
</dbReference>
<evidence type="ECO:0000256" key="4">
    <source>
        <dbReference type="ARBA" id="ARBA00023015"/>
    </source>
</evidence>
<dbReference type="PROSITE" id="PS50931">
    <property type="entry name" value="HTH_LYSR"/>
    <property type="match status" value="1"/>
</dbReference>
<sequence>MFENDSKFSFAEPDACGASNGRPEPLLPVAPLARLRLLVALDALLATGSVSGAAKALGISPPAASRMLAQLRRLFDDELLVRSGRGMVPTALAGRLRMRVRGLAAEADALMRGEPAPADPPPPHPPLALERGARLDGQPDECGRLRRLFEIGPAHPPQHRLARHVAMVGAGRSRARPLDLAEAEDAFAILLDGEADPVQVGALLVALQYRGITPDELAGLVRAARRQLRPLTDAGPVDLDWPAYLSPRNRRTPWFLPAARLLGEAGHRVLLHGFGPQLSPLDPVLEALGIPVAGSVAEAEARLSGPGCVFLPLPAILPQLQALVNLYRVLQMRSPVNLSLQLLNPLAAPATVMGLPGASLATLHREAAGLLGWNRLLCIDSHRDVAQATPHRLMGLALSERTEVSWLSAPARLAERCASPPPGLTSAEHCRAVWNGQSRDPAAIAAIVDTAALGLLATGAAPYDLAEARRLARNLWDRRTIAGPGADTVAARAVPGRRPRVCRGTA</sequence>
<evidence type="ECO:0000256" key="1">
    <source>
        <dbReference type="ARBA" id="ARBA00009437"/>
    </source>
</evidence>
<dbReference type="InterPro" id="IPR000847">
    <property type="entry name" value="LysR_HTH_N"/>
</dbReference>
<dbReference type="GO" id="GO:0003700">
    <property type="term" value="F:DNA-binding transcription factor activity"/>
    <property type="evidence" value="ECO:0007669"/>
    <property type="project" value="InterPro"/>
</dbReference>